<proteinExistence type="inferred from homology"/>
<evidence type="ECO:0000256" key="10">
    <source>
        <dbReference type="ARBA" id="ARBA00069106"/>
    </source>
</evidence>
<feature type="transmembrane region" description="Helical" evidence="13">
    <location>
        <begin position="172"/>
        <end position="192"/>
    </location>
</feature>
<dbReference type="InterPro" id="IPR003663">
    <property type="entry name" value="Sugar/inositol_transpt"/>
</dbReference>
<sequence length="457" mass="50657">MDENQWKGGKPKKLPQTIVSTLANGGGFIFGILLAWSAPAGPQVIEQENFRFFVTSNQFAWIVALMALGGALSCVFSGIIRSKIGTKLTILLFGIPIVIGWILITIPLNPAMLMAGRFLCGISAGCYSYVIPIYVGEVSSNDIRGSMLSLFQVCLTIGILFTYIVGHFFNLFILNIVCATIPIFYSLGFLILPESASYLISRNRENDADNSLKKLRGKHYKTSIEIEDLQRQNQEFKEQKKNISEIFKTKSTMKAFIIIMLQMTFFQMSGINAFLFFSTTIFIESGIDFEPGMASIIVASIQVLASFFSVAFVDRFGRKLILILAYSLMLIGLSGIGTFFILKDLEFDVSFLQWLPVTSMSIFMIGFAGGMGPVSYVLLGELFLQEAKAFVAPFGQVWNFSLTFVIGLTFSMMTEAMGTGPSFLFFAIFCVLGLLFTIFVIPETKGKTTDEIQLALR</sequence>
<dbReference type="EMBL" id="CVRI01000052">
    <property type="protein sequence ID" value="CRK99743.1"/>
    <property type="molecule type" value="Genomic_DNA"/>
</dbReference>
<feature type="transmembrane region" description="Helical" evidence="13">
    <location>
        <begin position="422"/>
        <end position="441"/>
    </location>
</feature>
<dbReference type="GO" id="GO:0005886">
    <property type="term" value="C:plasma membrane"/>
    <property type="evidence" value="ECO:0007669"/>
    <property type="project" value="UniProtKB-SubCell"/>
</dbReference>
<keyword evidence="5 13" id="KW-0812">Transmembrane</keyword>
<keyword evidence="16" id="KW-1185">Reference proteome</keyword>
<keyword evidence="4" id="KW-0762">Sugar transport</keyword>
<dbReference type="InterPro" id="IPR050549">
    <property type="entry name" value="MFS_Trehalose_Transporter"/>
</dbReference>
<name>A0A1J1IHK2_9DIPT</name>
<keyword evidence="7 13" id="KW-0472">Membrane</keyword>
<evidence type="ECO:0000256" key="6">
    <source>
        <dbReference type="ARBA" id="ARBA00022989"/>
    </source>
</evidence>
<dbReference type="InterPro" id="IPR036259">
    <property type="entry name" value="MFS_trans_sf"/>
</dbReference>
<organism evidence="15 16">
    <name type="scientific">Clunio marinus</name>
    <dbReference type="NCBI Taxonomy" id="568069"/>
    <lineage>
        <taxon>Eukaryota</taxon>
        <taxon>Metazoa</taxon>
        <taxon>Ecdysozoa</taxon>
        <taxon>Arthropoda</taxon>
        <taxon>Hexapoda</taxon>
        <taxon>Insecta</taxon>
        <taxon>Pterygota</taxon>
        <taxon>Neoptera</taxon>
        <taxon>Endopterygota</taxon>
        <taxon>Diptera</taxon>
        <taxon>Nematocera</taxon>
        <taxon>Chironomoidea</taxon>
        <taxon>Chironomidae</taxon>
        <taxon>Clunio</taxon>
    </lineage>
</organism>
<dbReference type="Gene3D" id="1.20.1250.20">
    <property type="entry name" value="MFS general substrate transporter like domains"/>
    <property type="match status" value="1"/>
</dbReference>
<feature type="transmembrane region" description="Helical" evidence="13">
    <location>
        <begin position="354"/>
        <end position="378"/>
    </location>
</feature>
<dbReference type="OrthoDB" id="6133115at2759"/>
<dbReference type="NCBIfam" id="TIGR00879">
    <property type="entry name" value="SP"/>
    <property type="match status" value="1"/>
</dbReference>
<evidence type="ECO:0000256" key="4">
    <source>
        <dbReference type="ARBA" id="ARBA00022597"/>
    </source>
</evidence>
<gene>
    <name evidence="15" type="ORF">CLUMA_CG012986</name>
</gene>
<evidence type="ECO:0000256" key="11">
    <source>
        <dbReference type="RuleBase" id="RU003346"/>
    </source>
</evidence>
<feature type="transmembrane region" description="Helical" evidence="13">
    <location>
        <begin position="390"/>
        <end position="410"/>
    </location>
</feature>
<feature type="transmembrane region" description="Helical" evidence="13">
    <location>
        <begin position="320"/>
        <end position="342"/>
    </location>
</feature>
<keyword evidence="3" id="KW-1003">Cell membrane</keyword>
<feature type="transmembrane region" description="Helical" evidence="13">
    <location>
        <begin position="114"/>
        <end position="135"/>
    </location>
</feature>
<dbReference type="PROSITE" id="PS00216">
    <property type="entry name" value="SUGAR_TRANSPORT_1"/>
    <property type="match status" value="1"/>
</dbReference>
<protein>
    <recommendedName>
        <fullName evidence="10">Facilitated trehalose transporter Tret1</fullName>
    </recommendedName>
</protein>
<dbReference type="PANTHER" id="PTHR48021">
    <property type="match status" value="1"/>
</dbReference>
<comment type="similarity">
    <text evidence="9">Belongs to the major facilitator superfamily. Sugar transporter (TC 2.A.1.1) family. Trehalose transporter subfamily.</text>
</comment>
<dbReference type="SUPFAM" id="SSF103473">
    <property type="entry name" value="MFS general substrate transporter"/>
    <property type="match status" value="1"/>
</dbReference>
<dbReference type="Pfam" id="PF00083">
    <property type="entry name" value="Sugar_tr"/>
    <property type="match status" value="1"/>
</dbReference>
<evidence type="ECO:0000256" key="7">
    <source>
        <dbReference type="ARBA" id="ARBA00023136"/>
    </source>
</evidence>
<evidence type="ECO:0000256" key="5">
    <source>
        <dbReference type="ARBA" id="ARBA00022692"/>
    </source>
</evidence>
<dbReference type="PRINTS" id="PR00171">
    <property type="entry name" value="SUGRTRNSPORT"/>
</dbReference>
<dbReference type="STRING" id="568069.A0A1J1IHK2"/>
<comment type="subcellular location">
    <subcellularLocation>
        <location evidence="1">Cell membrane</location>
        <topology evidence="1">Multi-pass membrane protein</topology>
    </subcellularLocation>
</comment>
<keyword evidence="2 11" id="KW-0813">Transport</keyword>
<dbReference type="InterPro" id="IPR005828">
    <property type="entry name" value="MFS_sugar_transport-like"/>
</dbReference>
<evidence type="ECO:0000313" key="15">
    <source>
        <dbReference type="EMBL" id="CRK99743.1"/>
    </source>
</evidence>
<dbReference type="PROSITE" id="PS50850">
    <property type="entry name" value="MFS"/>
    <property type="match status" value="1"/>
</dbReference>
<evidence type="ECO:0000256" key="1">
    <source>
        <dbReference type="ARBA" id="ARBA00004651"/>
    </source>
</evidence>
<accession>A0A1J1IHK2</accession>
<evidence type="ECO:0000313" key="16">
    <source>
        <dbReference type="Proteomes" id="UP000183832"/>
    </source>
</evidence>
<feature type="coiled-coil region" evidence="12">
    <location>
        <begin position="219"/>
        <end position="246"/>
    </location>
</feature>
<reference evidence="15 16" key="1">
    <citation type="submission" date="2015-04" db="EMBL/GenBank/DDBJ databases">
        <authorList>
            <person name="Syromyatnikov M.Y."/>
            <person name="Popov V.N."/>
        </authorList>
    </citation>
    <scope>NUCLEOTIDE SEQUENCE [LARGE SCALE GENOMIC DNA]</scope>
</reference>
<feature type="transmembrane region" description="Helical" evidence="13">
    <location>
        <begin position="21"/>
        <end position="38"/>
    </location>
</feature>
<evidence type="ECO:0000259" key="14">
    <source>
        <dbReference type="PROSITE" id="PS50850"/>
    </source>
</evidence>
<evidence type="ECO:0000256" key="12">
    <source>
        <dbReference type="SAM" id="Coils"/>
    </source>
</evidence>
<dbReference type="PANTHER" id="PTHR48021:SF1">
    <property type="entry name" value="GH07001P-RELATED"/>
    <property type="match status" value="1"/>
</dbReference>
<evidence type="ECO:0000256" key="13">
    <source>
        <dbReference type="SAM" id="Phobius"/>
    </source>
</evidence>
<feature type="transmembrane region" description="Helical" evidence="13">
    <location>
        <begin position="293"/>
        <end position="313"/>
    </location>
</feature>
<dbReference type="InterPro" id="IPR005829">
    <property type="entry name" value="Sugar_transporter_CS"/>
</dbReference>
<dbReference type="InterPro" id="IPR020846">
    <property type="entry name" value="MFS_dom"/>
</dbReference>
<feature type="domain" description="Major facilitator superfamily (MFS) profile" evidence="14">
    <location>
        <begin position="19"/>
        <end position="445"/>
    </location>
</feature>
<keyword evidence="8" id="KW-0325">Glycoprotein</keyword>
<feature type="transmembrane region" description="Helical" evidence="13">
    <location>
        <begin position="58"/>
        <end position="76"/>
    </location>
</feature>
<dbReference type="AlphaFoldDB" id="A0A1J1IHK2"/>
<dbReference type="PROSITE" id="PS00217">
    <property type="entry name" value="SUGAR_TRANSPORT_2"/>
    <property type="match status" value="1"/>
</dbReference>
<evidence type="ECO:0000256" key="2">
    <source>
        <dbReference type="ARBA" id="ARBA00022448"/>
    </source>
</evidence>
<dbReference type="GO" id="GO:0015574">
    <property type="term" value="F:trehalose transmembrane transporter activity"/>
    <property type="evidence" value="ECO:0007669"/>
    <property type="project" value="UniProtKB-ARBA"/>
</dbReference>
<feature type="transmembrane region" description="Helical" evidence="13">
    <location>
        <begin position="255"/>
        <end position="281"/>
    </location>
</feature>
<keyword evidence="12" id="KW-0175">Coiled coil</keyword>
<feature type="transmembrane region" description="Helical" evidence="13">
    <location>
        <begin position="88"/>
        <end position="108"/>
    </location>
</feature>
<evidence type="ECO:0000256" key="3">
    <source>
        <dbReference type="ARBA" id="ARBA00022475"/>
    </source>
</evidence>
<keyword evidence="6 13" id="KW-1133">Transmembrane helix</keyword>
<feature type="transmembrane region" description="Helical" evidence="13">
    <location>
        <begin position="147"/>
        <end position="166"/>
    </location>
</feature>
<evidence type="ECO:0000256" key="9">
    <source>
        <dbReference type="ARBA" id="ARBA00024348"/>
    </source>
</evidence>
<evidence type="ECO:0000256" key="8">
    <source>
        <dbReference type="ARBA" id="ARBA00023180"/>
    </source>
</evidence>
<dbReference type="Proteomes" id="UP000183832">
    <property type="component" value="Unassembled WGS sequence"/>
</dbReference>
<dbReference type="FunFam" id="1.20.1250.20:FF:000055">
    <property type="entry name" value="Facilitated trehalose transporter Tret1-2 homolog"/>
    <property type="match status" value="1"/>
</dbReference>